<gene>
    <name evidence="1" type="ORF">STSP2_02390</name>
</gene>
<dbReference type="KEGG" id="alus:STSP2_02390"/>
<accession>A0A1U9NMR3</accession>
<evidence type="ECO:0000313" key="1">
    <source>
        <dbReference type="EMBL" id="AQT69203.1"/>
    </source>
</evidence>
<evidence type="ECO:0000313" key="2">
    <source>
        <dbReference type="Proteomes" id="UP000189674"/>
    </source>
</evidence>
<protein>
    <recommendedName>
        <fullName evidence="3">HTH merR-type domain-containing protein</fullName>
    </recommendedName>
</protein>
<proteinExistence type="predicted"/>
<reference evidence="2" key="1">
    <citation type="submission" date="2017-02" db="EMBL/GenBank/DDBJ databases">
        <title>Comparative genomics and description of representatives of a novel lineage of planctomycetes thriving in anoxic sediments.</title>
        <authorList>
            <person name="Spring S."/>
            <person name="Bunk B."/>
            <person name="Sproer C."/>
        </authorList>
    </citation>
    <scope>NUCLEOTIDE SEQUENCE [LARGE SCALE GENOMIC DNA]</scope>
    <source>
        <strain evidence="2">ST-NAGAB-D1</strain>
    </source>
</reference>
<dbReference type="AlphaFoldDB" id="A0A1U9NMR3"/>
<name>A0A1U9NMR3_9BACT</name>
<dbReference type="RefSeq" id="WP_146662798.1">
    <property type="nucleotide sequence ID" value="NZ_CP019791.1"/>
</dbReference>
<keyword evidence="2" id="KW-1185">Reference proteome</keyword>
<dbReference type="EMBL" id="CP019791">
    <property type="protein sequence ID" value="AQT69203.1"/>
    <property type="molecule type" value="Genomic_DNA"/>
</dbReference>
<organism evidence="1 2">
    <name type="scientific">Anaerohalosphaera lusitana</name>
    <dbReference type="NCBI Taxonomy" id="1936003"/>
    <lineage>
        <taxon>Bacteria</taxon>
        <taxon>Pseudomonadati</taxon>
        <taxon>Planctomycetota</taxon>
        <taxon>Phycisphaerae</taxon>
        <taxon>Sedimentisphaerales</taxon>
        <taxon>Anaerohalosphaeraceae</taxon>
        <taxon>Anaerohalosphaera</taxon>
    </lineage>
</organism>
<evidence type="ECO:0008006" key="3">
    <source>
        <dbReference type="Google" id="ProtNLM"/>
    </source>
</evidence>
<dbReference type="Proteomes" id="UP000189674">
    <property type="component" value="Chromosome"/>
</dbReference>
<sequence>MSDLHTVSQIADLFGEPPQRVAYIIRKYRIKPRQRVGITRLFDEAQLPVIKQGLYGIRIHRDRGLAAPAEREVLNG</sequence>
<dbReference type="STRING" id="1936003.STSP2_02390"/>